<accession>A0A1Y5PAR5</accession>
<proteinExistence type="predicted"/>
<protein>
    <submittedName>
        <fullName evidence="1">Uncharacterized protein</fullName>
    </submittedName>
</protein>
<organism evidence="1">
    <name type="scientific">uncultured Microbacterium sp</name>
    <dbReference type="NCBI Taxonomy" id="191216"/>
    <lineage>
        <taxon>Bacteria</taxon>
        <taxon>Bacillati</taxon>
        <taxon>Actinomycetota</taxon>
        <taxon>Actinomycetes</taxon>
        <taxon>Micrococcales</taxon>
        <taxon>Microbacteriaceae</taxon>
        <taxon>Microbacterium</taxon>
        <taxon>environmental samples</taxon>
    </lineage>
</organism>
<reference evidence="1" key="1">
    <citation type="submission" date="2016-03" db="EMBL/GenBank/DDBJ databases">
        <authorList>
            <person name="Ploux O."/>
        </authorList>
    </citation>
    <scope>NUCLEOTIDE SEQUENCE</scope>
    <source>
        <strain evidence="1">UC1</strain>
    </source>
</reference>
<name>A0A1Y5PAR5_9MICO</name>
<gene>
    <name evidence="1" type="ORF">MIPYR_30344</name>
</gene>
<sequence length="41" mass="4741">MTVDSSFQLLEYATLELRYALSEARSLGNARCLRSYRVELD</sequence>
<evidence type="ECO:0000313" key="1">
    <source>
        <dbReference type="EMBL" id="SBS72998.1"/>
    </source>
</evidence>
<dbReference type="EMBL" id="FLQR01000007">
    <property type="protein sequence ID" value="SBS72998.1"/>
    <property type="molecule type" value="Genomic_DNA"/>
</dbReference>
<dbReference type="AlphaFoldDB" id="A0A1Y5PAR5"/>